<evidence type="ECO:0000313" key="8">
    <source>
        <dbReference type="Proteomes" id="UP000231579"/>
    </source>
</evidence>
<dbReference type="Proteomes" id="UP000231579">
    <property type="component" value="Unassembled WGS sequence"/>
</dbReference>
<dbReference type="InterPro" id="IPR002583">
    <property type="entry name" value="Ribosomal_bS20"/>
</dbReference>
<dbReference type="GO" id="GO:0006412">
    <property type="term" value="P:translation"/>
    <property type="evidence" value="ECO:0007669"/>
    <property type="project" value="UniProtKB-UniRule"/>
</dbReference>
<dbReference type="InterPro" id="IPR036510">
    <property type="entry name" value="Ribosomal_bS20_sf"/>
</dbReference>
<reference evidence="8" key="1">
    <citation type="submission" date="2017-09" db="EMBL/GenBank/DDBJ databases">
        <title>Depth-based differentiation of microbial function through sediment-hosted aquifers and enrichment of novel symbionts in the deep terrestrial subsurface.</title>
        <authorList>
            <person name="Probst A.J."/>
            <person name="Ladd B."/>
            <person name="Jarett J.K."/>
            <person name="Geller-Mcgrath D.E."/>
            <person name="Sieber C.M.K."/>
            <person name="Emerson J.B."/>
            <person name="Anantharaman K."/>
            <person name="Thomas B.C."/>
            <person name="Malmstrom R."/>
            <person name="Stieglmeier M."/>
            <person name="Klingl A."/>
            <person name="Woyke T."/>
            <person name="Ryan C.M."/>
            <person name="Banfield J.F."/>
        </authorList>
    </citation>
    <scope>NUCLEOTIDE SEQUENCE [LARGE SCALE GENOMIC DNA]</scope>
</reference>
<keyword evidence="1 6" id="KW-0699">rRNA-binding</keyword>
<keyword evidence="2 6" id="KW-0694">RNA-binding</keyword>
<accession>A0A2M8L7B7</accession>
<comment type="caution">
    <text evidence="7">The sequence shown here is derived from an EMBL/GenBank/DDBJ whole genome shotgun (WGS) entry which is preliminary data.</text>
</comment>
<keyword evidence="3 6" id="KW-0689">Ribosomal protein</keyword>
<comment type="similarity">
    <text evidence="6">Belongs to the bacterial ribosomal protein bS20 family.</text>
</comment>
<dbReference type="Gene3D" id="1.20.58.110">
    <property type="entry name" value="Ribosomal protein S20"/>
    <property type="match status" value="1"/>
</dbReference>
<organism evidence="7 8">
    <name type="scientific">Candidatus Shapirobacteria bacterium CG10_big_fil_rev_8_21_14_0_10_48_15</name>
    <dbReference type="NCBI Taxonomy" id="1974484"/>
    <lineage>
        <taxon>Bacteria</taxon>
        <taxon>Candidatus Shapironibacteriota</taxon>
    </lineage>
</organism>
<dbReference type="Pfam" id="PF01649">
    <property type="entry name" value="Ribosomal_S20p"/>
    <property type="match status" value="1"/>
</dbReference>
<evidence type="ECO:0000256" key="6">
    <source>
        <dbReference type="HAMAP-Rule" id="MF_00500"/>
    </source>
</evidence>
<dbReference type="NCBIfam" id="TIGR00029">
    <property type="entry name" value="S20"/>
    <property type="match status" value="1"/>
</dbReference>
<gene>
    <name evidence="6" type="primary">rpsT</name>
    <name evidence="7" type="ORF">COU97_01350</name>
</gene>
<evidence type="ECO:0000256" key="5">
    <source>
        <dbReference type="ARBA" id="ARBA00035136"/>
    </source>
</evidence>
<dbReference type="EMBL" id="PFEM01000020">
    <property type="protein sequence ID" value="PJE70125.1"/>
    <property type="molecule type" value="Genomic_DNA"/>
</dbReference>
<name>A0A2M8L7B7_9BACT</name>
<dbReference type="GO" id="GO:0003735">
    <property type="term" value="F:structural constituent of ribosome"/>
    <property type="evidence" value="ECO:0007669"/>
    <property type="project" value="InterPro"/>
</dbReference>
<dbReference type="GO" id="GO:0019843">
    <property type="term" value="F:rRNA binding"/>
    <property type="evidence" value="ECO:0007669"/>
    <property type="project" value="UniProtKB-UniRule"/>
</dbReference>
<keyword evidence="4 6" id="KW-0687">Ribonucleoprotein</keyword>
<evidence type="ECO:0000256" key="2">
    <source>
        <dbReference type="ARBA" id="ARBA00022884"/>
    </source>
</evidence>
<evidence type="ECO:0000256" key="4">
    <source>
        <dbReference type="ARBA" id="ARBA00023274"/>
    </source>
</evidence>
<evidence type="ECO:0000256" key="1">
    <source>
        <dbReference type="ARBA" id="ARBA00022730"/>
    </source>
</evidence>
<dbReference type="AlphaFoldDB" id="A0A2M8L7B7"/>
<dbReference type="HAMAP" id="MF_00500">
    <property type="entry name" value="Ribosomal_bS20"/>
    <property type="match status" value="1"/>
</dbReference>
<proteinExistence type="inferred from homology"/>
<evidence type="ECO:0000313" key="7">
    <source>
        <dbReference type="EMBL" id="PJE70125.1"/>
    </source>
</evidence>
<sequence>MPVTQSAKKALRRDQRRTVINKKIKRGLKQAVKQARQKPTKKNLAVAASILDRAAKKKIIHPNKAARSKSRLASLFTKRA</sequence>
<protein>
    <recommendedName>
        <fullName evidence="5 6">Small ribosomal subunit protein bS20</fullName>
    </recommendedName>
</protein>
<dbReference type="GO" id="GO:1990904">
    <property type="term" value="C:ribonucleoprotein complex"/>
    <property type="evidence" value="ECO:0007669"/>
    <property type="project" value="UniProtKB-KW"/>
</dbReference>
<dbReference type="GO" id="GO:0005840">
    <property type="term" value="C:ribosome"/>
    <property type="evidence" value="ECO:0007669"/>
    <property type="project" value="UniProtKB-KW"/>
</dbReference>
<comment type="function">
    <text evidence="6">Binds directly to 16S ribosomal RNA.</text>
</comment>
<dbReference type="SUPFAM" id="SSF46992">
    <property type="entry name" value="Ribosomal protein S20"/>
    <property type="match status" value="1"/>
</dbReference>
<evidence type="ECO:0000256" key="3">
    <source>
        <dbReference type="ARBA" id="ARBA00022980"/>
    </source>
</evidence>